<dbReference type="EMBL" id="AGWM01000010">
    <property type="protein sequence ID" value="EPD26788.1"/>
    <property type="molecule type" value="Genomic_DNA"/>
</dbReference>
<dbReference type="Proteomes" id="UP000014393">
    <property type="component" value="Unassembled WGS sequence"/>
</dbReference>
<protein>
    <submittedName>
        <fullName evidence="2">Uncharacterized protein</fullName>
    </submittedName>
</protein>
<sequence length="162" mass="17805">MLGSLGFGGITPARAGKSEQAWWKETKARNYPRSRGEEQSSERKEKMARELPPLARGRDAAQVSICAVFGITPARAGKRISALGSCSISWNYPRSRGEELISPLARGSRLELPPLARGRAISLRMPEKLPGITPARAGKRLCHDERIRAKGNYPRSRGEEIA</sequence>
<proteinExistence type="predicted"/>
<keyword evidence="3" id="KW-1185">Reference proteome</keyword>
<dbReference type="AlphaFoldDB" id="S2VH88"/>
<comment type="caution">
    <text evidence="2">The sequence shown here is derived from an EMBL/GenBank/DDBJ whole genome shotgun (WGS) entry which is preliminary data.</text>
</comment>
<gene>
    <name evidence="2" type="ORF">HMPREF9237_00717</name>
</gene>
<feature type="compositionally biased region" description="Basic and acidic residues" evidence="1">
    <location>
        <begin position="22"/>
        <end position="49"/>
    </location>
</feature>
<dbReference type="eggNOG" id="ENOG5032310">
    <property type="taxonomic scope" value="Bacteria"/>
</dbReference>
<name>S2VH88_9ACTO</name>
<evidence type="ECO:0000313" key="2">
    <source>
        <dbReference type="EMBL" id="EPD26788.1"/>
    </source>
</evidence>
<feature type="region of interest" description="Disordered" evidence="1">
    <location>
        <begin position="1"/>
        <end position="57"/>
    </location>
</feature>
<dbReference type="HOGENOM" id="CLU_1631852_0_0_11"/>
<reference evidence="2 3" key="1">
    <citation type="submission" date="2013-05" db="EMBL/GenBank/DDBJ databases">
        <title>The Genome Sequence of Actinobaculum schaalii FB123-CNA2.</title>
        <authorList>
            <consortium name="The Broad Institute Genomics Platform"/>
            <person name="Earl A."/>
            <person name="Ward D."/>
            <person name="Feldgarden M."/>
            <person name="Gevers D."/>
            <person name="Saerens B."/>
            <person name="Vaneechoutte M."/>
            <person name="Walker B."/>
            <person name="Young S."/>
            <person name="Zeng Q."/>
            <person name="Gargeya S."/>
            <person name="Fitzgerald M."/>
            <person name="Haas B."/>
            <person name="Abouelleil A."/>
            <person name="Allen A.W."/>
            <person name="Alvarado L."/>
            <person name="Arachchi H.M."/>
            <person name="Berlin A.M."/>
            <person name="Chapman S.B."/>
            <person name="Gainer-Dewar J."/>
            <person name="Goldberg J."/>
            <person name="Griggs A."/>
            <person name="Gujja S."/>
            <person name="Hansen M."/>
            <person name="Howarth C."/>
            <person name="Imamovic A."/>
            <person name="Ireland A."/>
            <person name="Larimer J."/>
            <person name="McCowan C."/>
            <person name="Murphy C."/>
            <person name="Pearson M."/>
            <person name="Poon T.W."/>
            <person name="Priest M."/>
            <person name="Roberts A."/>
            <person name="Saif S."/>
            <person name="Shea T."/>
            <person name="Sisk P."/>
            <person name="Sykes S."/>
            <person name="Wortman J."/>
            <person name="Nusbaum C."/>
            <person name="Birren B."/>
        </authorList>
    </citation>
    <scope>NUCLEOTIDE SEQUENCE [LARGE SCALE GENOMIC DNA]</scope>
    <source>
        <strain evidence="2 3">FB123-CNA-2</strain>
    </source>
</reference>
<dbReference type="AntiFam" id="ANF00057">
    <property type="entry name" value="Translation of E. coli type CRISPR repeat"/>
</dbReference>
<evidence type="ECO:0000256" key="1">
    <source>
        <dbReference type="SAM" id="MobiDB-lite"/>
    </source>
</evidence>
<organism evidence="2 3">
    <name type="scientific">Actinotignum schaalii FB123-CNA-2</name>
    <dbReference type="NCBI Taxonomy" id="883067"/>
    <lineage>
        <taxon>Bacteria</taxon>
        <taxon>Bacillati</taxon>
        <taxon>Actinomycetota</taxon>
        <taxon>Actinomycetes</taxon>
        <taxon>Actinomycetales</taxon>
        <taxon>Actinomycetaceae</taxon>
        <taxon>Actinotignum</taxon>
    </lineage>
</organism>
<dbReference type="PATRIC" id="fig|883067.3.peg.704"/>
<evidence type="ECO:0000313" key="3">
    <source>
        <dbReference type="Proteomes" id="UP000014393"/>
    </source>
</evidence>
<accession>S2VH88</accession>